<dbReference type="InterPro" id="IPR000719">
    <property type="entry name" value="Prot_kinase_dom"/>
</dbReference>
<dbReference type="Pfam" id="PF00069">
    <property type="entry name" value="Pkinase"/>
    <property type="match status" value="1"/>
</dbReference>
<dbReference type="PROSITE" id="PS50011">
    <property type="entry name" value="PROTEIN_KINASE_DOM"/>
    <property type="match status" value="1"/>
</dbReference>
<dbReference type="GO" id="GO:0000307">
    <property type="term" value="C:cyclin-dependent protein kinase holoenzyme complex"/>
    <property type="evidence" value="ECO:0007669"/>
    <property type="project" value="TreeGrafter"/>
</dbReference>
<evidence type="ECO:0000259" key="3">
    <source>
        <dbReference type="PROSITE" id="PS50011"/>
    </source>
</evidence>
<keyword evidence="2" id="KW-0067">ATP-binding</keyword>
<keyword evidence="5" id="KW-1185">Reference proteome</keyword>
<proteinExistence type="predicted"/>
<dbReference type="PANTHER" id="PTHR24056:SF384">
    <property type="entry name" value="PROTEIN KINASE SUPERFAMILY PROTEIN"/>
    <property type="match status" value="1"/>
</dbReference>
<dbReference type="AlphaFoldDB" id="A0AAD6KH13"/>
<name>A0AAD6KH13_9ROSI</name>
<dbReference type="GO" id="GO:0005634">
    <property type="term" value="C:nucleus"/>
    <property type="evidence" value="ECO:0007669"/>
    <property type="project" value="TreeGrafter"/>
</dbReference>
<dbReference type="InterPro" id="IPR050108">
    <property type="entry name" value="CDK"/>
</dbReference>
<comment type="caution">
    <text evidence="4">The sequence shown here is derived from an EMBL/GenBank/DDBJ whole genome shotgun (WGS) entry which is preliminary data.</text>
</comment>
<evidence type="ECO:0000313" key="5">
    <source>
        <dbReference type="Proteomes" id="UP001162972"/>
    </source>
</evidence>
<sequence length="107" mass="12408">MLCRLDKELTALYSRLETLKLEKIVAMKKVRFVNMDPKSVRFMAREIVILRRLDHRNAMKLEGIATSRMSGSLYLVFEYMEHDLAGLAANPRIKYTEAQFYGSSIFG</sequence>
<dbReference type="GO" id="GO:0008353">
    <property type="term" value="F:RNA polymerase II CTD heptapeptide repeat kinase activity"/>
    <property type="evidence" value="ECO:0007669"/>
    <property type="project" value="TreeGrafter"/>
</dbReference>
<protein>
    <recommendedName>
        <fullName evidence="3">Protein kinase domain-containing protein</fullName>
    </recommendedName>
</protein>
<feature type="domain" description="Protein kinase" evidence="3">
    <location>
        <begin position="1"/>
        <end position="107"/>
    </location>
</feature>
<dbReference type="EMBL" id="JAPFFJ010000007">
    <property type="protein sequence ID" value="KAJ6422227.1"/>
    <property type="molecule type" value="Genomic_DNA"/>
</dbReference>
<dbReference type="GO" id="GO:0032968">
    <property type="term" value="P:positive regulation of transcription elongation by RNA polymerase II"/>
    <property type="evidence" value="ECO:0007669"/>
    <property type="project" value="TreeGrafter"/>
</dbReference>
<accession>A0AAD6KH13</accession>
<organism evidence="4 5">
    <name type="scientific">Salix udensis</name>
    <dbReference type="NCBI Taxonomy" id="889485"/>
    <lineage>
        <taxon>Eukaryota</taxon>
        <taxon>Viridiplantae</taxon>
        <taxon>Streptophyta</taxon>
        <taxon>Embryophyta</taxon>
        <taxon>Tracheophyta</taxon>
        <taxon>Spermatophyta</taxon>
        <taxon>Magnoliopsida</taxon>
        <taxon>eudicotyledons</taxon>
        <taxon>Gunneridae</taxon>
        <taxon>Pentapetalae</taxon>
        <taxon>rosids</taxon>
        <taxon>fabids</taxon>
        <taxon>Malpighiales</taxon>
        <taxon>Salicaceae</taxon>
        <taxon>Saliceae</taxon>
        <taxon>Salix</taxon>
    </lineage>
</organism>
<evidence type="ECO:0000256" key="2">
    <source>
        <dbReference type="ARBA" id="ARBA00022840"/>
    </source>
</evidence>
<dbReference type="Proteomes" id="UP001162972">
    <property type="component" value="Chromosome 19"/>
</dbReference>
<keyword evidence="1" id="KW-0547">Nucleotide-binding</keyword>
<dbReference type="PANTHER" id="PTHR24056">
    <property type="entry name" value="CELL DIVISION PROTEIN KINASE"/>
    <property type="match status" value="1"/>
</dbReference>
<dbReference type="Gene3D" id="3.30.200.20">
    <property type="entry name" value="Phosphorylase Kinase, domain 1"/>
    <property type="match status" value="1"/>
</dbReference>
<evidence type="ECO:0000256" key="1">
    <source>
        <dbReference type="ARBA" id="ARBA00022741"/>
    </source>
</evidence>
<dbReference type="SUPFAM" id="SSF56112">
    <property type="entry name" value="Protein kinase-like (PK-like)"/>
    <property type="match status" value="1"/>
</dbReference>
<gene>
    <name evidence="4" type="ORF">OIU84_027222</name>
</gene>
<evidence type="ECO:0000313" key="4">
    <source>
        <dbReference type="EMBL" id="KAJ6422227.1"/>
    </source>
</evidence>
<dbReference type="GO" id="GO:0005524">
    <property type="term" value="F:ATP binding"/>
    <property type="evidence" value="ECO:0007669"/>
    <property type="project" value="UniProtKB-KW"/>
</dbReference>
<dbReference type="InterPro" id="IPR011009">
    <property type="entry name" value="Kinase-like_dom_sf"/>
</dbReference>
<reference evidence="4 5" key="1">
    <citation type="journal article" date="2023" name="Int. J. Mol. Sci.">
        <title>De Novo Assembly and Annotation of 11 Diverse Shrub Willow (Salix) Genomes Reveals Novel Gene Organization in Sex-Linked Regions.</title>
        <authorList>
            <person name="Hyden B."/>
            <person name="Feng K."/>
            <person name="Yates T.B."/>
            <person name="Jawdy S."/>
            <person name="Cereghino C."/>
            <person name="Smart L.B."/>
            <person name="Muchero W."/>
        </authorList>
    </citation>
    <scope>NUCLEOTIDE SEQUENCE [LARGE SCALE GENOMIC DNA]</scope>
    <source>
        <tissue evidence="4">Shoot tip</tissue>
    </source>
</reference>